<sequence length="403" mass="44623">MSIALTSNPTFAGPTDFQDFFFNVCQQQSPNRVDDRLPGLCFNVPAQPGDLSTDSEASLNPSQMLSSNDAALGFARANARLQRERKQNPKGGSSGSETPIGPFSVWLNARGQEEDSKRAASFGTERGYDSDSRAFEVGLDYRVNDRLVIGALYAYEDSELDFLGELPGINFAPGNSAGSKDSEQSAFSAFASLDLNPNWYVQASAGFSRSDNDFSRNSVYQESTRSLPTVNSLTAGSADGESQWFSINSGYSFSSDQWTFTPYLALLWANSEVDGFTERDISGTGLNMRFSKMERDSQIGNLGISISGVFNQDFGVLIPQLRLEYEKEFDRDPQQMSASFVQDNSNTLYQFSGESPDDSYFNMGLSLTAVLPHGWIPYVEYQWQASNDSFDRSRWMLGVRKEL</sequence>
<name>A0A7X0JUA3_9GAMM</name>
<dbReference type="RefSeq" id="WP_166847111.1">
    <property type="nucleotide sequence ID" value="NZ_JAAONY010000002.1"/>
</dbReference>
<proteinExistence type="predicted"/>
<evidence type="ECO:0000313" key="3">
    <source>
        <dbReference type="EMBL" id="MBB6521954.1"/>
    </source>
</evidence>
<reference evidence="3 4" key="1">
    <citation type="submission" date="2020-08" db="EMBL/GenBank/DDBJ databases">
        <title>Genomic Encyclopedia of Type Strains, Phase IV (KMG-IV): sequencing the most valuable type-strain genomes for metagenomic binning, comparative biology and taxonomic classification.</title>
        <authorList>
            <person name="Goeker M."/>
        </authorList>
    </citation>
    <scope>NUCLEOTIDE SEQUENCE [LARGE SCALE GENOMIC DNA]</scope>
    <source>
        <strain evidence="3 4">DSM 22368</strain>
    </source>
</reference>
<dbReference type="Proteomes" id="UP000528457">
    <property type="component" value="Unassembled WGS sequence"/>
</dbReference>
<dbReference type="SUPFAM" id="SSF103515">
    <property type="entry name" value="Autotransporter"/>
    <property type="match status" value="1"/>
</dbReference>
<accession>A0A7X0JUA3</accession>
<dbReference type="InterPro" id="IPR036709">
    <property type="entry name" value="Autotransporte_beta_dom_sf"/>
</dbReference>
<evidence type="ECO:0000259" key="2">
    <source>
        <dbReference type="PROSITE" id="PS51208"/>
    </source>
</evidence>
<dbReference type="SMART" id="SM00869">
    <property type="entry name" value="Autotransporter"/>
    <property type="match status" value="1"/>
</dbReference>
<dbReference type="Pfam" id="PF03797">
    <property type="entry name" value="Autotransporter"/>
    <property type="match status" value="1"/>
</dbReference>
<dbReference type="AlphaFoldDB" id="A0A7X0JUA3"/>
<dbReference type="InterPro" id="IPR005546">
    <property type="entry name" value="Autotransporte_beta"/>
</dbReference>
<feature type="region of interest" description="Disordered" evidence="1">
    <location>
        <begin position="82"/>
        <end position="103"/>
    </location>
</feature>
<dbReference type="PROSITE" id="PS51208">
    <property type="entry name" value="AUTOTRANSPORTER"/>
    <property type="match status" value="1"/>
</dbReference>
<comment type="caution">
    <text evidence="3">The sequence shown here is derived from an EMBL/GenBank/DDBJ whole genome shotgun (WGS) entry which is preliminary data.</text>
</comment>
<evidence type="ECO:0000313" key="4">
    <source>
        <dbReference type="Proteomes" id="UP000528457"/>
    </source>
</evidence>
<evidence type="ECO:0000256" key="1">
    <source>
        <dbReference type="SAM" id="MobiDB-lite"/>
    </source>
</evidence>
<dbReference type="EMBL" id="JACHHT010000002">
    <property type="protein sequence ID" value="MBB6521954.1"/>
    <property type="molecule type" value="Genomic_DNA"/>
</dbReference>
<keyword evidence="4" id="KW-1185">Reference proteome</keyword>
<organism evidence="3 4">
    <name type="scientific">Pseudoteredinibacter isoporae</name>
    <dbReference type="NCBI Taxonomy" id="570281"/>
    <lineage>
        <taxon>Bacteria</taxon>
        <taxon>Pseudomonadati</taxon>
        <taxon>Pseudomonadota</taxon>
        <taxon>Gammaproteobacteria</taxon>
        <taxon>Cellvibrionales</taxon>
        <taxon>Cellvibrionaceae</taxon>
        <taxon>Pseudoteredinibacter</taxon>
    </lineage>
</organism>
<dbReference type="InParanoid" id="A0A7X0JUA3"/>
<dbReference type="Gene3D" id="2.40.128.130">
    <property type="entry name" value="Autotransporter beta-domain"/>
    <property type="match status" value="1"/>
</dbReference>
<protein>
    <submittedName>
        <fullName evidence="3">Uncharacterized protein YhjY with autotransporter beta-barrel domain</fullName>
    </submittedName>
</protein>
<feature type="domain" description="Autotransporter" evidence="2">
    <location>
        <begin position="98"/>
        <end position="403"/>
    </location>
</feature>
<gene>
    <name evidence="3" type="ORF">HNR48_002239</name>
</gene>